<evidence type="ECO:0000313" key="1">
    <source>
        <dbReference type="EMBL" id="KAF1039574.1"/>
    </source>
</evidence>
<proteinExistence type="predicted"/>
<dbReference type="AlphaFoldDB" id="A0A833PZY2"/>
<name>A0A833PZY2_BURL3</name>
<evidence type="ECO:0000313" key="2">
    <source>
        <dbReference type="Proteomes" id="UP000467522"/>
    </source>
</evidence>
<accession>A0A833PZY2</accession>
<gene>
    <name evidence="1" type="ORF">GAK33_01415</name>
</gene>
<protein>
    <submittedName>
        <fullName evidence="1">Uncharacterized protein</fullName>
    </submittedName>
</protein>
<reference evidence="2" key="1">
    <citation type="journal article" date="2020" name="MBio">
        <title>Horizontal gene transfer to a defensive symbiont with a reduced genome amongst a multipartite beetle microbiome.</title>
        <authorList>
            <person name="Waterworth S.C."/>
            <person name="Florez L.V."/>
            <person name="Rees E.R."/>
            <person name="Hertweck C."/>
            <person name="Kaltenpoth M."/>
            <person name="Kwan J.C."/>
        </authorList>
    </citation>
    <scope>NUCLEOTIDE SEQUENCE [LARGE SCALE GENOMIC DNA]</scope>
</reference>
<comment type="caution">
    <text evidence="1">The sequence shown here is derived from an EMBL/GenBank/DDBJ whole genome shotgun (WGS) entry which is preliminary data.</text>
</comment>
<dbReference type="EMBL" id="WNDV01000003">
    <property type="protein sequence ID" value="KAF1039574.1"/>
    <property type="molecule type" value="Genomic_DNA"/>
</dbReference>
<dbReference type="Proteomes" id="UP000467522">
    <property type="component" value="Unassembled WGS sequence"/>
</dbReference>
<organism evidence="1 2">
    <name type="scientific">Burkholderia lata (strain ATCC 17760 / DSM 23089 / LMG 22485 / NCIMB 9086 / R18194 / 383)</name>
    <dbReference type="NCBI Taxonomy" id="482957"/>
    <lineage>
        <taxon>Bacteria</taxon>
        <taxon>Pseudomonadati</taxon>
        <taxon>Pseudomonadota</taxon>
        <taxon>Betaproteobacteria</taxon>
        <taxon>Burkholderiales</taxon>
        <taxon>Burkholderiaceae</taxon>
        <taxon>Burkholderia</taxon>
        <taxon>Burkholderia cepacia complex</taxon>
    </lineage>
</organism>
<sequence length="99" mass="10667">MHEQGATIATAPASLLHHGPPASAVMDRPAHLVAIAIVMQSAYARQTNRHAIAVQEGVETGKVRRERPAARSNPARAAVVLWCVVPPFLSRLKARAAYR</sequence>